<dbReference type="AlphaFoldDB" id="A0A9L0QYN3"/>
<keyword evidence="11" id="KW-0325">Glycoprotein</keyword>
<dbReference type="GeneTree" id="ENSGT00530000064424"/>
<keyword evidence="17" id="KW-1185">Reference proteome</keyword>
<dbReference type="PANTHER" id="PTHR11032:SF1">
    <property type="entry name" value="FMS-RELATED TYROSINE KINASE 3 LIGAND"/>
    <property type="match status" value="1"/>
</dbReference>
<comment type="subcellular location">
    <subcellularLocation>
        <location evidence="1">Cell membrane</location>
        <topology evidence="1">Single-pass type I membrane protein</topology>
    </subcellularLocation>
    <subcellularLocation>
        <location evidence="2">Secreted</location>
    </subcellularLocation>
</comment>
<keyword evidence="10" id="KW-1015">Disulfide bond</keyword>
<keyword evidence="7" id="KW-0732">Signal</keyword>
<dbReference type="GO" id="GO:0009986">
    <property type="term" value="C:cell surface"/>
    <property type="evidence" value="ECO:0000318"/>
    <property type="project" value="GO_Central"/>
</dbReference>
<dbReference type="PANTHER" id="PTHR11032">
    <property type="entry name" value="SL CYTOKINE"/>
    <property type="match status" value="1"/>
</dbReference>
<organism evidence="16 17">
    <name type="scientific">Equus caballus</name>
    <name type="common">Horse</name>
    <dbReference type="NCBI Taxonomy" id="9796"/>
    <lineage>
        <taxon>Eukaryota</taxon>
        <taxon>Metazoa</taxon>
        <taxon>Chordata</taxon>
        <taxon>Craniata</taxon>
        <taxon>Vertebrata</taxon>
        <taxon>Euteleostomi</taxon>
        <taxon>Mammalia</taxon>
        <taxon>Eutheria</taxon>
        <taxon>Laurasiatheria</taxon>
        <taxon>Perissodactyla</taxon>
        <taxon>Equidae</taxon>
        <taxon>Equus</taxon>
    </lineage>
</organism>
<keyword evidence="3" id="KW-1003">Cell membrane</keyword>
<keyword evidence="5" id="KW-0964">Secreted</keyword>
<keyword evidence="8 15" id="KW-1133">Transmembrane helix</keyword>
<reference evidence="16" key="3">
    <citation type="submission" date="2025-09" db="UniProtKB">
        <authorList>
            <consortium name="Ensembl"/>
        </authorList>
    </citation>
    <scope>IDENTIFICATION</scope>
    <source>
        <strain evidence="16">Thoroughbred</strain>
    </source>
</reference>
<reference evidence="16 17" key="1">
    <citation type="journal article" date="2009" name="Science">
        <title>Genome sequence, comparative analysis, and population genetics of the domestic horse.</title>
        <authorList>
            <consortium name="Broad Institute Genome Sequencing Platform"/>
            <consortium name="Broad Institute Whole Genome Assembly Team"/>
            <person name="Wade C.M."/>
            <person name="Giulotto E."/>
            <person name="Sigurdsson S."/>
            <person name="Zoli M."/>
            <person name="Gnerre S."/>
            <person name="Imsland F."/>
            <person name="Lear T.L."/>
            <person name="Adelson D.L."/>
            <person name="Bailey E."/>
            <person name="Bellone R.R."/>
            <person name="Bloecker H."/>
            <person name="Distl O."/>
            <person name="Edgar R.C."/>
            <person name="Garber M."/>
            <person name="Leeb T."/>
            <person name="Mauceli E."/>
            <person name="MacLeod J.N."/>
            <person name="Penedo M.C.T."/>
            <person name="Raison J.M."/>
            <person name="Sharpe T."/>
            <person name="Vogel J."/>
            <person name="Andersson L."/>
            <person name="Antczak D.F."/>
            <person name="Biagi T."/>
            <person name="Binns M.M."/>
            <person name="Chowdhary B.P."/>
            <person name="Coleman S.J."/>
            <person name="Della Valle G."/>
            <person name="Fryc S."/>
            <person name="Guerin G."/>
            <person name="Hasegawa T."/>
            <person name="Hill E.W."/>
            <person name="Jurka J."/>
            <person name="Kiialainen A."/>
            <person name="Lindgren G."/>
            <person name="Liu J."/>
            <person name="Magnani E."/>
            <person name="Mickelson J.R."/>
            <person name="Murray J."/>
            <person name="Nergadze S.G."/>
            <person name="Onofrio R."/>
            <person name="Pedroni S."/>
            <person name="Piras M.F."/>
            <person name="Raudsepp T."/>
            <person name="Rocchi M."/>
            <person name="Roeed K.H."/>
            <person name="Ryder O.A."/>
            <person name="Searle S."/>
            <person name="Skow L."/>
            <person name="Swinburne J.E."/>
            <person name="Syvaenen A.C."/>
            <person name="Tozaki T."/>
            <person name="Valberg S.J."/>
            <person name="Vaudin M."/>
            <person name="White J.R."/>
            <person name="Zody M.C."/>
            <person name="Lander E.S."/>
            <person name="Lindblad-Toh K."/>
        </authorList>
    </citation>
    <scope>NUCLEOTIDE SEQUENCE [LARGE SCALE GENOMIC DNA]</scope>
    <source>
        <strain evidence="16 17">Thoroughbred</strain>
    </source>
</reference>
<evidence type="ECO:0000313" key="16">
    <source>
        <dbReference type="Ensembl" id="ENSECAP00000056707.1"/>
    </source>
</evidence>
<feature type="region of interest" description="Disordered" evidence="14">
    <location>
        <begin position="159"/>
        <end position="210"/>
    </location>
</feature>
<keyword evidence="9 15" id="KW-0472">Membrane</keyword>
<evidence type="ECO:0000256" key="15">
    <source>
        <dbReference type="SAM" id="Phobius"/>
    </source>
</evidence>
<dbReference type="GO" id="GO:0005886">
    <property type="term" value="C:plasma membrane"/>
    <property type="evidence" value="ECO:0007669"/>
    <property type="project" value="UniProtKB-SubCell"/>
</dbReference>
<evidence type="ECO:0000256" key="5">
    <source>
        <dbReference type="ARBA" id="ARBA00022525"/>
    </source>
</evidence>
<feature type="region of interest" description="Disordered" evidence="14">
    <location>
        <begin position="433"/>
        <end position="509"/>
    </location>
</feature>
<evidence type="ECO:0000256" key="11">
    <source>
        <dbReference type="ARBA" id="ARBA00023180"/>
    </source>
</evidence>
<accession>A0A9L0QYN3</accession>
<evidence type="ECO:0000313" key="17">
    <source>
        <dbReference type="Proteomes" id="UP000002281"/>
    </source>
</evidence>
<evidence type="ECO:0000256" key="14">
    <source>
        <dbReference type="SAM" id="MobiDB-lite"/>
    </source>
</evidence>
<feature type="transmembrane region" description="Helical" evidence="15">
    <location>
        <begin position="404"/>
        <end position="425"/>
    </location>
</feature>
<evidence type="ECO:0000256" key="1">
    <source>
        <dbReference type="ARBA" id="ARBA00004251"/>
    </source>
</evidence>
<reference evidence="16" key="2">
    <citation type="submission" date="2025-08" db="UniProtKB">
        <authorList>
            <consortium name="Ensembl"/>
        </authorList>
    </citation>
    <scope>IDENTIFICATION</scope>
    <source>
        <strain evidence="16">Thoroughbred</strain>
    </source>
</reference>
<evidence type="ECO:0000256" key="6">
    <source>
        <dbReference type="ARBA" id="ARBA00022692"/>
    </source>
</evidence>
<name>A0A9L0QYN3_HORSE</name>
<keyword evidence="4" id="KW-0202">Cytokine</keyword>
<dbReference type="GO" id="GO:0030183">
    <property type="term" value="P:B cell differentiation"/>
    <property type="evidence" value="ECO:0007669"/>
    <property type="project" value="UniProtKB-ARBA"/>
</dbReference>
<keyword evidence="6 15" id="KW-0812">Transmembrane</keyword>
<dbReference type="SUPFAM" id="SSF47266">
    <property type="entry name" value="4-helical cytokines"/>
    <property type="match status" value="1"/>
</dbReference>
<dbReference type="Proteomes" id="UP000002281">
    <property type="component" value="Chromosome 10"/>
</dbReference>
<dbReference type="GO" id="GO:0008284">
    <property type="term" value="P:positive regulation of cell population proliferation"/>
    <property type="evidence" value="ECO:0000318"/>
    <property type="project" value="GO_Central"/>
</dbReference>
<evidence type="ECO:0000256" key="12">
    <source>
        <dbReference type="ARBA" id="ARBA00071640"/>
    </source>
</evidence>
<dbReference type="SMR" id="A0A9L0QYN3"/>
<dbReference type="GO" id="GO:0097028">
    <property type="term" value="P:dendritic cell differentiation"/>
    <property type="evidence" value="ECO:0007669"/>
    <property type="project" value="UniProtKB-ARBA"/>
</dbReference>
<proteinExistence type="predicted"/>
<protein>
    <recommendedName>
        <fullName evidence="12">Fms-related tyrosine kinase 3 ligand</fullName>
    </recommendedName>
    <alternativeName>
        <fullName evidence="13">SL cytokine</fullName>
    </alternativeName>
</protein>
<dbReference type="InterPro" id="IPR009079">
    <property type="entry name" value="4_helix_cytokine-like_core"/>
</dbReference>
<evidence type="ECO:0000256" key="10">
    <source>
        <dbReference type="ARBA" id="ARBA00023157"/>
    </source>
</evidence>
<evidence type="ECO:0000256" key="13">
    <source>
        <dbReference type="ARBA" id="ARBA00075998"/>
    </source>
</evidence>
<evidence type="ECO:0000256" key="7">
    <source>
        <dbReference type="ARBA" id="ARBA00022729"/>
    </source>
</evidence>
<dbReference type="InterPro" id="IPR004213">
    <property type="entry name" value="Flt3_lig"/>
</dbReference>
<evidence type="ECO:0000256" key="3">
    <source>
        <dbReference type="ARBA" id="ARBA00022475"/>
    </source>
</evidence>
<evidence type="ECO:0000256" key="9">
    <source>
        <dbReference type="ARBA" id="ARBA00023136"/>
    </source>
</evidence>
<dbReference type="Ensembl" id="ENSECAT00000107748.1">
    <property type="protein sequence ID" value="ENSECAP00000056707.1"/>
    <property type="gene ID" value="ENSECAG00000038488.3"/>
</dbReference>
<sequence length="509" mass="54590">MALPSPWIWEGAFRGGGEGLGGPAARSLCVPSRSQPHLILRARRPRRPPRCDPHLSPPGGAPCLGQIHPAPRLPQISLSLSVSGCHPAWPLPHPAGASLVREEQWARVPEGRGRGLPPGAEGGGLGVGLLGPRPGEGSGDRTSGFLEGEMRTFRRNWGSRRKPVGVGGGNLATSRGRGRGGEVEGRTRKGLGCGGPRLAPLSLPRSSHRHEGPPAEMIVLAPAWSPTTSLLLLLLLLLSPGLRGSPDCSFSHSPISSTFAKTIGKLSDYLLQDYPVTVASNLQDDELCGALWRLVLAQRWMRRLKTVAGSQMQNLLEDVNTEILFVTLCAFQPPPSCLRFVQTNISHLLQDTSQQLLALRPWITRRNFSRCLELQCQPDSSTLLPPRSAGALGATALPAPQAPLLLLLLLLPVAVLLPAAAWCLHWRRRRRRPARPGEPRTTLRPRGSCHLPEDTEPGLGGSQLETGPFLSRAAPLNLSPGWRQRQHPAPAPAPAAPLCTKPSSPGNCI</sequence>
<feature type="region of interest" description="Disordered" evidence="14">
    <location>
        <begin position="37"/>
        <end position="66"/>
    </location>
</feature>
<evidence type="ECO:0000256" key="4">
    <source>
        <dbReference type="ARBA" id="ARBA00022514"/>
    </source>
</evidence>
<dbReference type="FunFam" id="1.20.1250.10:FF:000016">
    <property type="entry name" value="Fms-related tyrosine kinase 3 ligand"/>
    <property type="match status" value="1"/>
</dbReference>
<dbReference type="GO" id="GO:0005125">
    <property type="term" value="F:cytokine activity"/>
    <property type="evidence" value="ECO:0007669"/>
    <property type="project" value="UniProtKB-KW"/>
</dbReference>
<dbReference type="GO" id="GO:0005615">
    <property type="term" value="C:extracellular space"/>
    <property type="evidence" value="ECO:0000318"/>
    <property type="project" value="GO_Central"/>
</dbReference>
<evidence type="ECO:0000256" key="8">
    <source>
        <dbReference type="ARBA" id="ARBA00022989"/>
    </source>
</evidence>
<evidence type="ECO:0000256" key="2">
    <source>
        <dbReference type="ARBA" id="ARBA00004613"/>
    </source>
</evidence>
<dbReference type="Pfam" id="PF02947">
    <property type="entry name" value="Flt3_lig"/>
    <property type="match status" value="1"/>
</dbReference>
<dbReference type="GO" id="GO:0030971">
    <property type="term" value="F:receptor tyrosine kinase binding"/>
    <property type="evidence" value="ECO:0000318"/>
    <property type="project" value="GO_Central"/>
</dbReference>
<dbReference type="Gene3D" id="1.20.1250.10">
    <property type="match status" value="1"/>
</dbReference>